<name>A0ABM1J833_POLDO</name>
<accession>A0ABM1J833</accession>
<protein>
    <submittedName>
        <fullName evidence="2">Metalloendopeptidase OMA1, mitochondrial-like</fullName>
    </submittedName>
</protein>
<sequence length="109" mass="12844">MYHTKFCKNIKKYEYFKACVDVREAVVFWGIMRTLSEMNLAMDIVPWLSTHPAHGDREQSLNNKLPKAIELRSLSGCPELSPIDPRSKFYKRSMKDHEYYFKQKGIIPT</sequence>
<dbReference type="RefSeq" id="XP_015188621.1">
    <property type="nucleotide sequence ID" value="XM_015333135.1"/>
</dbReference>
<evidence type="ECO:0000313" key="2">
    <source>
        <dbReference type="RefSeq" id="XP_015188621.1"/>
    </source>
</evidence>
<reference evidence="2" key="1">
    <citation type="submission" date="2025-08" db="UniProtKB">
        <authorList>
            <consortium name="RefSeq"/>
        </authorList>
    </citation>
    <scope>IDENTIFICATION</scope>
    <source>
        <tissue evidence="2">Whole body</tissue>
    </source>
</reference>
<dbReference type="GeneID" id="107072860"/>
<proteinExistence type="predicted"/>
<evidence type="ECO:0000313" key="1">
    <source>
        <dbReference type="Proteomes" id="UP000694924"/>
    </source>
</evidence>
<gene>
    <name evidence="2" type="primary">LOC107072860</name>
</gene>
<keyword evidence="1" id="KW-1185">Reference proteome</keyword>
<dbReference type="Proteomes" id="UP000694924">
    <property type="component" value="Unplaced"/>
</dbReference>
<organism evidence="1 2">
    <name type="scientific">Polistes dominula</name>
    <name type="common">European paper wasp</name>
    <name type="synonym">Vespa dominula</name>
    <dbReference type="NCBI Taxonomy" id="743375"/>
    <lineage>
        <taxon>Eukaryota</taxon>
        <taxon>Metazoa</taxon>
        <taxon>Ecdysozoa</taxon>
        <taxon>Arthropoda</taxon>
        <taxon>Hexapoda</taxon>
        <taxon>Insecta</taxon>
        <taxon>Pterygota</taxon>
        <taxon>Neoptera</taxon>
        <taxon>Endopterygota</taxon>
        <taxon>Hymenoptera</taxon>
        <taxon>Apocrita</taxon>
        <taxon>Aculeata</taxon>
        <taxon>Vespoidea</taxon>
        <taxon>Vespidae</taxon>
        <taxon>Polistinae</taxon>
        <taxon>Polistini</taxon>
        <taxon>Polistes</taxon>
    </lineage>
</organism>